<keyword evidence="2" id="KW-1185">Reference proteome</keyword>
<dbReference type="HOGENOM" id="CLU_3071518_0_0_1"/>
<accession>A0A0D3AGN2</accession>
<organism evidence="1 2">
    <name type="scientific">Brassica oleracea var. oleracea</name>
    <dbReference type="NCBI Taxonomy" id="109376"/>
    <lineage>
        <taxon>Eukaryota</taxon>
        <taxon>Viridiplantae</taxon>
        <taxon>Streptophyta</taxon>
        <taxon>Embryophyta</taxon>
        <taxon>Tracheophyta</taxon>
        <taxon>Spermatophyta</taxon>
        <taxon>Magnoliopsida</taxon>
        <taxon>eudicotyledons</taxon>
        <taxon>Gunneridae</taxon>
        <taxon>Pentapetalae</taxon>
        <taxon>rosids</taxon>
        <taxon>malvids</taxon>
        <taxon>Brassicales</taxon>
        <taxon>Brassicaceae</taxon>
        <taxon>Brassiceae</taxon>
        <taxon>Brassica</taxon>
    </lineage>
</organism>
<reference evidence="1" key="2">
    <citation type="submission" date="2015-06" db="UniProtKB">
        <authorList>
            <consortium name="EnsemblPlants"/>
        </authorList>
    </citation>
    <scope>IDENTIFICATION</scope>
</reference>
<evidence type="ECO:0000313" key="2">
    <source>
        <dbReference type="Proteomes" id="UP000032141"/>
    </source>
</evidence>
<dbReference type="Proteomes" id="UP000032141">
    <property type="component" value="Unassembled WGS sequence"/>
</dbReference>
<dbReference type="Gramene" id="Bo23281s010.1">
    <property type="protein sequence ID" value="Bo23281s010.1"/>
    <property type="gene ID" value="Bo23281s010"/>
</dbReference>
<protein>
    <submittedName>
        <fullName evidence="1">Uncharacterized protein</fullName>
    </submittedName>
</protein>
<proteinExistence type="predicted"/>
<dbReference type="EnsemblPlants" id="Bo23281s010.1">
    <property type="protein sequence ID" value="Bo23281s010.1"/>
    <property type="gene ID" value="Bo23281s010"/>
</dbReference>
<sequence length="53" mass="5908">MRGTKEATGRDASLICLRSLVISSLLGTESPGYHMWNCFLFSGTKLVMKKRES</sequence>
<reference evidence="1" key="1">
    <citation type="journal article" date="2014" name="Genome Biol.">
        <title>Transcriptome and methylome profiling reveals relics of genome dominance in the mesopolyploid Brassica oleracea.</title>
        <authorList>
            <person name="Parkin I.A."/>
            <person name="Koh C."/>
            <person name="Tang H."/>
            <person name="Robinson S.J."/>
            <person name="Kagale S."/>
            <person name="Clarke W.E."/>
            <person name="Town C.D."/>
            <person name="Nixon J."/>
            <person name="Krishnakumar V."/>
            <person name="Bidwell S.L."/>
            <person name="Denoeud F."/>
            <person name="Belcram H."/>
            <person name="Links M.G."/>
            <person name="Just J."/>
            <person name="Clarke C."/>
            <person name="Bender T."/>
            <person name="Huebert T."/>
            <person name="Mason A.S."/>
            <person name="Pires J.C."/>
            <person name="Barker G."/>
            <person name="Moore J."/>
            <person name="Walley P.G."/>
            <person name="Manoli S."/>
            <person name="Batley J."/>
            <person name="Edwards D."/>
            <person name="Nelson M.N."/>
            <person name="Wang X."/>
            <person name="Paterson A.H."/>
            <person name="King G."/>
            <person name="Bancroft I."/>
            <person name="Chalhoub B."/>
            <person name="Sharpe A.G."/>
        </authorList>
    </citation>
    <scope>NUCLEOTIDE SEQUENCE [LARGE SCALE GENOMIC DNA]</scope>
    <source>
        <strain evidence="1">cv. TO1000</strain>
    </source>
</reference>
<dbReference type="AlphaFoldDB" id="A0A0D3AGN2"/>
<evidence type="ECO:0000313" key="1">
    <source>
        <dbReference type="EnsemblPlants" id="Bo23281s010.1"/>
    </source>
</evidence>
<name>A0A0D3AGN2_BRAOL</name>